<gene>
    <name evidence="1" type="ORF">Godav_023144</name>
</gene>
<protein>
    <submittedName>
        <fullName evidence="1">Uncharacterized protein</fullName>
    </submittedName>
</protein>
<keyword evidence="2" id="KW-1185">Reference proteome</keyword>
<dbReference type="SUPFAM" id="SSF47031">
    <property type="entry name" value="Second domain of FERM"/>
    <property type="match status" value="1"/>
</dbReference>
<dbReference type="EMBL" id="JABFAC010000011">
    <property type="protein sequence ID" value="MBA0628419.1"/>
    <property type="molecule type" value="Genomic_DNA"/>
</dbReference>
<dbReference type="Proteomes" id="UP000593561">
    <property type="component" value="Unassembled WGS sequence"/>
</dbReference>
<dbReference type="AlphaFoldDB" id="A0A7J8SQT7"/>
<proteinExistence type="predicted"/>
<accession>A0A7J8SQT7</accession>
<comment type="caution">
    <text evidence="1">The sequence shown here is derived from an EMBL/GenBank/DDBJ whole genome shotgun (WGS) entry which is preliminary data.</text>
</comment>
<name>A0A7J8SQT7_GOSDV</name>
<dbReference type="InterPro" id="IPR035963">
    <property type="entry name" value="FERM_2"/>
</dbReference>
<evidence type="ECO:0000313" key="1">
    <source>
        <dbReference type="EMBL" id="MBA0628419.1"/>
    </source>
</evidence>
<reference evidence="1 2" key="1">
    <citation type="journal article" date="2019" name="Genome Biol. Evol.">
        <title>Insights into the evolution of the New World diploid cottons (Gossypium, subgenus Houzingenia) based on genome sequencing.</title>
        <authorList>
            <person name="Grover C.E."/>
            <person name="Arick M.A. 2nd"/>
            <person name="Thrash A."/>
            <person name="Conover J.L."/>
            <person name="Sanders W.S."/>
            <person name="Peterson D.G."/>
            <person name="Frelichowski J.E."/>
            <person name="Scheffler J.A."/>
            <person name="Scheffler B.E."/>
            <person name="Wendel J.F."/>
        </authorList>
    </citation>
    <scope>NUCLEOTIDE SEQUENCE [LARGE SCALE GENOMIC DNA]</scope>
    <source>
        <strain evidence="1">27</strain>
        <tissue evidence="1">Leaf</tissue>
    </source>
</reference>
<evidence type="ECO:0000313" key="2">
    <source>
        <dbReference type="Proteomes" id="UP000593561"/>
    </source>
</evidence>
<organism evidence="1 2">
    <name type="scientific">Gossypium davidsonii</name>
    <name type="common">Davidson's cotton</name>
    <name type="synonym">Gossypium klotzschianum subsp. davidsonii</name>
    <dbReference type="NCBI Taxonomy" id="34287"/>
    <lineage>
        <taxon>Eukaryota</taxon>
        <taxon>Viridiplantae</taxon>
        <taxon>Streptophyta</taxon>
        <taxon>Embryophyta</taxon>
        <taxon>Tracheophyta</taxon>
        <taxon>Spermatophyta</taxon>
        <taxon>Magnoliopsida</taxon>
        <taxon>eudicotyledons</taxon>
        <taxon>Gunneridae</taxon>
        <taxon>Pentapetalae</taxon>
        <taxon>rosids</taxon>
        <taxon>malvids</taxon>
        <taxon>Malvales</taxon>
        <taxon>Malvaceae</taxon>
        <taxon>Malvoideae</taxon>
        <taxon>Gossypium</taxon>
    </lineage>
</organism>
<sequence>MKVDILKVVENRVLATSRENQLLMDEIHEKHMNEDLLLMIWDPYVNIVSIFNDYFPQHPYVNIELDDNKYIGELLAKIKAAKDRTLKDPMFVQLTNFQLQHDSTMGNYPVGRGDAMQLSALEILAYIGFVGILKSCIDWNTLLERFIPRQIVITQA</sequence>